<dbReference type="PANTHER" id="PTHR37945:SF1">
    <property type="entry name" value="EXTRACELLULAR TUNGSTATE BINDING PROTEIN"/>
    <property type="match status" value="1"/>
</dbReference>
<protein>
    <submittedName>
        <fullName evidence="3">PBP superfamily domain protein</fullName>
    </submittedName>
</protein>
<keyword evidence="4" id="KW-1185">Reference proteome</keyword>
<dbReference type="EMBL" id="JZWI01000019">
    <property type="protein sequence ID" value="KLN55073.1"/>
    <property type="molecule type" value="Genomic_DNA"/>
</dbReference>
<accession>A0A0H2LXZ7</accession>
<reference evidence="3 4" key="1">
    <citation type="submission" date="2015-03" db="EMBL/GenBank/DDBJ databases">
        <title>Genome sequence of Variovorax paradoxus TBEA6.</title>
        <authorList>
            <person name="Poehlein A."/>
            <person name="Schuldes J."/>
            <person name="Wuebbeler J.H."/>
            <person name="Hiessl S."/>
            <person name="Steinbuechel A."/>
            <person name="Daniel R."/>
        </authorList>
    </citation>
    <scope>NUCLEOTIDE SEQUENCE [LARGE SCALE GENOMIC DNA]</scope>
    <source>
        <strain evidence="3 4">TBEA6</strain>
    </source>
</reference>
<dbReference type="InterPro" id="IPR024370">
    <property type="entry name" value="PBP_domain"/>
</dbReference>
<proteinExistence type="predicted"/>
<name>A0A0H2LXZ7_VARPD</name>
<evidence type="ECO:0000313" key="4">
    <source>
        <dbReference type="Proteomes" id="UP000035170"/>
    </source>
</evidence>
<sequence>MNPFLKQHRASAGIRASLAVAVFFVAAGAARAETITMASTTSTEQSGLFSHLLPAFKKASDIDVKVVAVGTGQAIDMAKRGDADVLFVHDTAAEEKFVAEGFSARRYPVMYNDFVLVGPQADPVAAKGGDIVAALKKIAAANAPFVSRGDKSGTDAAERRLWTQTGVAEAGQPVPNERKGTGYKECGCGMGPALNIAASSGAYVLADRGTWLSFKNRAGLAVLVEGDKRLFNQYGVMVVSPAKFPSLNSQGAQKFVDWVISPAGQQTIAAYKIGGEQLFFPNALSN</sequence>
<dbReference type="Pfam" id="PF12849">
    <property type="entry name" value="PBP_like_2"/>
    <property type="match status" value="1"/>
</dbReference>
<evidence type="ECO:0000256" key="1">
    <source>
        <dbReference type="SAM" id="SignalP"/>
    </source>
</evidence>
<dbReference type="Gene3D" id="3.40.190.10">
    <property type="entry name" value="Periplasmic binding protein-like II"/>
    <property type="match status" value="2"/>
</dbReference>
<organism evidence="3 4">
    <name type="scientific">Variovorax paradoxus</name>
    <dbReference type="NCBI Taxonomy" id="34073"/>
    <lineage>
        <taxon>Bacteria</taxon>
        <taxon>Pseudomonadati</taxon>
        <taxon>Pseudomonadota</taxon>
        <taxon>Betaproteobacteria</taxon>
        <taxon>Burkholderiales</taxon>
        <taxon>Comamonadaceae</taxon>
        <taxon>Variovorax</taxon>
    </lineage>
</organism>
<dbReference type="Proteomes" id="UP000035170">
    <property type="component" value="Unassembled WGS sequence"/>
</dbReference>
<dbReference type="SUPFAM" id="SSF53850">
    <property type="entry name" value="Periplasmic binding protein-like II"/>
    <property type="match status" value="1"/>
</dbReference>
<gene>
    <name evidence="3" type="ORF">VPARA_37610</name>
</gene>
<feature type="chain" id="PRO_5002597082" evidence="1">
    <location>
        <begin position="33"/>
        <end position="286"/>
    </location>
</feature>
<keyword evidence="1" id="KW-0732">Signal</keyword>
<comment type="caution">
    <text evidence="3">The sequence shown here is derived from an EMBL/GenBank/DDBJ whole genome shotgun (WGS) entry which is preliminary data.</text>
</comment>
<dbReference type="CDD" id="cd05466">
    <property type="entry name" value="PBP2_LTTR_substrate"/>
    <property type="match status" value="1"/>
</dbReference>
<dbReference type="AlphaFoldDB" id="A0A0H2LXZ7"/>
<dbReference type="PATRIC" id="fig|34073.19.peg.3850"/>
<dbReference type="InterPro" id="IPR052738">
    <property type="entry name" value="ABC-Tungstate_binding"/>
</dbReference>
<feature type="domain" description="PBP" evidence="2">
    <location>
        <begin position="29"/>
        <end position="262"/>
    </location>
</feature>
<evidence type="ECO:0000259" key="2">
    <source>
        <dbReference type="Pfam" id="PF12849"/>
    </source>
</evidence>
<evidence type="ECO:0000313" key="3">
    <source>
        <dbReference type="EMBL" id="KLN55073.1"/>
    </source>
</evidence>
<feature type="signal peptide" evidence="1">
    <location>
        <begin position="1"/>
        <end position="32"/>
    </location>
</feature>
<dbReference type="RefSeq" id="WP_047785611.1">
    <property type="nucleotide sequence ID" value="NZ_JZWI01000019.1"/>
</dbReference>
<dbReference type="PANTHER" id="PTHR37945">
    <property type="entry name" value="EXTRACELLULAR TUNGSTATE BINDING PROTEIN"/>
    <property type="match status" value="1"/>
</dbReference>